<reference evidence="2" key="1">
    <citation type="journal article" date="2014" name="Int. J. Syst. Evol. Microbiol.">
        <title>Complete genome sequence of Corynebacterium casei LMG S-19264T (=DSM 44701T), isolated from a smear-ripened cheese.</title>
        <authorList>
            <consortium name="US DOE Joint Genome Institute (JGI-PGF)"/>
            <person name="Walter F."/>
            <person name="Albersmeier A."/>
            <person name="Kalinowski J."/>
            <person name="Ruckert C."/>
        </authorList>
    </citation>
    <scope>NUCLEOTIDE SEQUENCE</scope>
    <source>
        <strain evidence="2">NBRC 108769</strain>
    </source>
</reference>
<dbReference type="InterPro" id="IPR032640">
    <property type="entry name" value="AMPK1_CBM"/>
</dbReference>
<keyword evidence="3" id="KW-1185">Reference proteome</keyword>
<evidence type="ECO:0000313" key="3">
    <source>
        <dbReference type="Proteomes" id="UP001156666"/>
    </source>
</evidence>
<dbReference type="EMBL" id="BSOH01000005">
    <property type="protein sequence ID" value="GLR16448.1"/>
    <property type="molecule type" value="Genomic_DNA"/>
</dbReference>
<name>A0AA37SL38_9BACT</name>
<feature type="domain" description="AMP-activated protein kinase glycogen-binding" evidence="1">
    <location>
        <begin position="36"/>
        <end position="95"/>
    </location>
</feature>
<organism evidence="2 3">
    <name type="scientific">Portibacter lacus</name>
    <dbReference type="NCBI Taxonomy" id="1099794"/>
    <lineage>
        <taxon>Bacteria</taxon>
        <taxon>Pseudomonadati</taxon>
        <taxon>Bacteroidota</taxon>
        <taxon>Saprospiria</taxon>
        <taxon>Saprospirales</taxon>
        <taxon>Haliscomenobacteraceae</taxon>
        <taxon>Portibacter</taxon>
    </lineage>
</organism>
<dbReference type="AlphaFoldDB" id="A0AA37SL38"/>
<dbReference type="SUPFAM" id="SSF81296">
    <property type="entry name" value="E set domains"/>
    <property type="match status" value="1"/>
</dbReference>
<dbReference type="CDD" id="cd07184">
    <property type="entry name" value="E_set_Isoamylase_like_N"/>
    <property type="match status" value="1"/>
</dbReference>
<sequence length="116" mass="13577">MLIFALNIKKSKTMSLTKSYVKSKKTYKVTFEIPKEWVNGAKEVRVLGDFNNWDWEKAPVLKNNKGILKSRQELKEGKKYEYRYLADNQVWLNDEKADDYVASEYADAQNCVLDLS</sequence>
<dbReference type="Pfam" id="PF16561">
    <property type="entry name" value="AMPK1_CBM"/>
    <property type="match status" value="1"/>
</dbReference>
<reference evidence="2" key="2">
    <citation type="submission" date="2023-01" db="EMBL/GenBank/DDBJ databases">
        <title>Draft genome sequence of Portibacter lacus strain NBRC 108769.</title>
        <authorList>
            <person name="Sun Q."/>
            <person name="Mori K."/>
        </authorList>
    </citation>
    <scope>NUCLEOTIDE SEQUENCE</scope>
    <source>
        <strain evidence="2">NBRC 108769</strain>
    </source>
</reference>
<dbReference type="Gene3D" id="2.60.40.10">
    <property type="entry name" value="Immunoglobulins"/>
    <property type="match status" value="1"/>
</dbReference>
<dbReference type="InterPro" id="IPR014756">
    <property type="entry name" value="Ig_E-set"/>
</dbReference>
<proteinExistence type="predicted"/>
<dbReference type="Proteomes" id="UP001156666">
    <property type="component" value="Unassembled WGS sequence"/>
</dbReference>
<gene>
    <name evidence="2" type="ORF">GCM10007940_10630</name>
</gene>
<comment type="caution">
    <text evidence="2">The sequence shown here is derived from an EMBL/GenBank/DDBJ whole genome shotgun (WGS) entry which is preliminary data.</text>
</comment>
<dbReference type="InterPro" id="IPR013783">
    <property type="entry name" value="Ig-like_fold"/>
</dbReference>
<evidence type="ECO:0000313" key="2">
    <source>
        <dbReference type="EMBL" id="GLR16448.1"/>
    </source>
</evidence>
<protein>
    <recommendedName>
        <fullName evidence="1">AMP-activated protein kinase glycogen-binding domain-containing protein</fullName>
    </recommendedName>
</protein>
<accession>A0AA37SL38</accession>
<evidence type="ECO:0000259" key="1">
    <source>
        <dbReference type="Pfam" id="PF16561"/>
    </source>
</evidence>